<dbReference type="InterPro" id="IPR022742">
    <property type="entry name" value="Hydrolase_4"/>
</dbReference>
<keyword evidence="3" id="KW-1185">Reference proteome</keyword>
<dbReference type="Proteomes" id="UP000050417">
    <property type="component" value="Unassembled WGS sequence"/>
</dbReference>
<dbReference type="SUPFAM" id="SSF53474">
    <property type="entry name" value="alpha/beta-Hydrolases"/>
    <property type="match status" value="1"/>
</dbReference>
<proteinExistence type="predicted"/>
<dbReference type="EMBL" id="LGCL01000021">
    <property type="protein sequence ID" value="KPL77893.1"/>
    <property type="molecule type" value="Genomic_DNA"/>
</dbReference>
<dbReference type="Pfam" id="PF12146">
    <property type="entry name" value="Hydrolase_4"/>
    <property type="match status" value="1"/>
</dbReference>
<evidence type="ECO:0000313" key="3">
    <source>
        <dbReference type="Proteomes" id="UP000050417"/>
    </source>
</evidence>
<dbReference type="PRINTS" id="PR00111">
    <property type="entry name" value="ABHYDROLASE"/>
</dbReference>
<organism evidence="2 3">
    <name type="scientific">Ornatilinea apprima</name>
    <dbReference type="NCBI Taxonomy" id="1134406"/>
    <lineage>
        <taxon>Bacteria</taxon>
        <taxon>Bacillati</taxon>
        <taxon>Chloroflexota</taxon>
        <taxon>Anaerolineae</taxon>
        <taxon>Anaerolineales</taxon>
        <taxon>Anaerolineaceae</taxon>
        <taxon>Ornatilinea</taxon>
    </lineage>
</organism>
<evidence type="ECO:0000259" key="1">
    <source>
        <dbReference type="Pfam" id="PF12146"/>
    </source>
</evidence>
<dbReference type="OrthoDB" id="9806902at2"/>
<sequence>MRSETGSWKTENGLQIYTRTWLPESSIRACVVLVHGLGEHSGRYAHLASYLTDKGIAVYTFDLPGHGQTQGSRGHIPSYSFVSRMLADFCAEVSRNQPKIPLILYGHSLGGALVLYHLLTHPNGVDAAVVTSPGLIPANPPSAATLFMARLLANILPAGTINNQLDLTGLSRDPQVVQAYRSDPLTHDRVSFALGLDLIEKGKWILENAASLSVPTLLMVGSADRLVNPDPVIRFAQASPRCTTYKLWDGFYHELHNEPEKDIVFQTLLDWVVSVLNLQSGGGV</sequence>
<dbReference type="InterPro" id="IPR029058">
    <property type="entry name" value="AB_hydrolase_fold"/>
</dbReference>
<dbReference type="PANTHER" id="PTHR11614">
    <property type="entry name" value="PHOSPHOLIPASE-RELATED"/>
    <property type="match status" value="1"/>
</dbReference>
<dbReference type="RefSeq" id="WP_075062550.1">
    <property type="nucleotide sequence ID" value="NZ_LGCL01000021.1"/>
</dbReference>
<dbReference type="Gene3D" id="3.40.50.1820">
    <property type="entry name" value="alpha/beta hydrolase"/>
    <property type="match status" value="1"/>
</dbReference>
<dbReference type="InterPro" id="IPR051044">
    <property type="entry name" value="MAG_DAG_Lipase"/>
</dbReference>
<name>A0A0P6X7F8_9CHLR</name>
<dbReference type="AlphaFoldDB" id="A0A0P6X7F8"/>
<dbReference type="STRING" id="1134406.ADN00_08460"/>
<comment type="caution">
    <text evidence="2">The sequence shown here is derived from an EMBL/GenBank/DDBJ whole genome shotgun (WGS) entry which is preliminary data.</text>
</comment>
<dbReference type="InterPro" id="IPR000073">
    <property type="entry name" value="AB_hydrolase_1"/>
</dbReference>
<dbReference type="PATRIC" id="fig|1134406.4.peg.695"/>
<gene>
    <name evidence="2" type="ORF">ADN00_08460</name>
</gene>
<accession>A0A0P6X7F8</accession>
<protein>
    <recommendedName>
        <fullName evidence="1">Serine aminopeptidase S33 domain-containing protein</fullName>
    </recommendedName>
</protein>
<feature type="domain" description="Serine aminopeptidase S33" evidence="1">
    <location>
        <begin position="26"/>
        <end position="260"/>
    </location>
</feature>
<evidence type="ECO:0000313" key="2">
    <source>
        <dbReference type="EMBL" id="KPL77893.1"/>
    </source>
</evidence>
<reference evidence="2 3" key="1">
    <citation type="submission" date="2015-07" db="EMBL/GenBank/DDBJ databases">
        <title>Genome sequence of Ornatilinea apprima DSM 23815.</title>
        <authorList>
            <person name="Hemp J."/>
            <person name="Ward L.M."/>
            <person name="Pace L.A."/>
            <person name="Fischer W.W."/>
        </authorList>
    </citation>
    <scope>NUCLEOTIDE SEQUENCE [LARGE SCALE GENOMIC DNA]</scope>
    <source>
        <strain evidence="2 3">P3M-1</strain>
    </source>
</reference>